<dbReference type="Gene3D" id="1.10.287.1490">
    <property type="match status" value="1"/>
</dbReference>
<feature type="compositionally biased region" description="Polar residues" evidence="2">
    <location>
        <begin position="53"/>
        <end position="63"/>
    </location>
</feature>
<feature type="compositionally biased region" description="Basic and acidic residues" evidence="2">
    <location>
        <begin position="669"/>
        <end position="686"/>
    </location>
</feature>
<accession>A0A388LX17</accession>
<name>A0A388LX17_CHABU</name>
<comment type="caution">
    <text evidence="3">The sequence shown here is derived from an EMBL/GenBank/DDBJ whole genome shotgun (WGS) entry which is preliminary data.</text>
</comment>
<gene>
    <name evidence="3" type="ORF">CBR_g42154</name>
</gene>
<feature type="region of interest" description="Disordered" evidence="2">
    <location>
        <begin position="697"/>
        <end position="716"/>
    </location>
</feature>
<dbReference type="Gramene" id="GBG86870">
    <property type="protein sequence ID" value="GBG86870"/>
    <property type="gene ID" value="CBR_g42154"/>
</dbReference>
<evidence type="ECO:0000256" key="2">
    <source>
        <dbReference type="SAM" id="MobiDB-lite"/>
    </source>
</evidence>
<evidence type="ECO:0000256" key="1">
    <source>
        <dbReference type="SAM" id="Coils"/>
    </source>
</evidence>
<feature type="compositionally biased region" description="Polar residues" evidence="2">
    <location>
        <begin position="100"/>
        <end position="113"/>
    </location>
</feature>
<feature type="coiled-coil region" evidence="1">
    <location>
        <begin position="634"/>
        <end position="668"/>
    </location>
</feature>
<evidence type="ECO:0000313" key="4">
    <source>
        <dbReference type="Proteomes" id="UP000265515"/>
    </source>
</evidence>
<reference evidence="3 4" key="1">
    <citation type="journal article" date="2018" name="Cell">
        <title>The Chara Genome: Secondary Complexity and Implications for Plant Terrestrialization.</title>
        <authorList>
            <person name="Nishiyama T."/>
            <person name="Sakayama H."/>
            <person name="Vries J.D."/>
            <person name="Buschmann H."/>
            <person name="Saint-Marcoux D."/>
            <person name="Ullrich K.K."/>
            <person name="Haas F.B."/>
            <person name="Vanderstraeten L."/>
            <person name="Becker D."/>
            <person name="Lang D."/>
            <person name="Vosolsobe S."/>
            <person name="Rombauts S."/>
            <person name="Wilhelmsson P.K.I."/>
            <person name="Janitza P."/>
            <person name="Kern R."/>
            <person name="Heyl A."/>
            <person name="Rumpler F."/>
            <person name="Villalobos L.I.A.C."/>
            <person name="Clay J.M."/>
            <person name="Skokan R."/>
            <person name="Toyoda A."/>
            <person name="Suzuki Y."/>
            <person name="Kagoshima H."/>
            <person name="Schijlen E."/>
            <person name="Tajeshwar N."/>
            <person name="Catarino B."/>
            <person name="Hetherington A.J."/>
            <person name="Saltykova A."/>
            <person name="Bonnot C."/>
            <person name="Breuninger H."/>
            <person name="Symeonidi A."/>
            <person name="Radhakrishnan G.V."/>
            <person name="Van Nieuwerburgh F."/>
            <person name="Deforce D."/>
            <person name="Chang C."/>
            <person name="Karol K.G."/>
            <person name="Hedrich R."/>
            <person name="Ulvskov P."/>
            <person name="Glockner G."/>
            <person name="Delwiche C.F."/>
            <person name="Petrasek J."/>
            <person name="Van de Peer Y."/>
            <person name="Friml J."/>
            <person name="Beilby M."/>
            <person name="Dolan L."/>
            <person name="Kohara Y."/>
            <person name="Sugano S."/>
            <person name="Fujiyama A."/>
            <person name="Delaux P.-M."/>
            <person name="Quint M."/>
            <person name="TheiBen G."/>
            <person name="Hagemann M."/>
            <person name="Harholt J."/>
            <person name="Dunand C."/>
            <person name="Zachgo S."/>
            <person name="Langdale J."/>
            <person name="Maumus F."/>
            <person name="Straeten D.V.D."/>
            <person name="Gould S.B."/>
            <person name="Rensing S.A."/>
        </authorList>
    </citation>
    <scope>NUCLEOTIDE SEQUENCE [LARGE SCALE GENOMIC DNA]</scope>
    <source>
        <strain evidence="3 4">S276</strain>
    </source>
</reference>
<feature type="coiled-coil region" evidence="1">
    <location>
        <begin position="202"/>
        <end position="285"/>
    </location>
</feature>
<sequence>MKGREAIVGGPSEGRAVTGKSAKEERATFSSDRQELHTKKEQFKERRRARSLSGGTVQVSGSTWGVDEEDKRSSRGSAPVCSSGLEDDKPSPSSKYGEEVTSSITGGRTSSPPCHSGSALLKGSLTTVTSSNGKASHIDRCFFDTKSVTSESKSPPESSRSNPRSLVRPSMPLGFSSTTPRFAGDKGKASGRSAGGKKARTLEDLQRELAIAESEIVELRLRRKECKFIVQGAEERQKEAEKQAQKLRQEVEMLKARENVFMARVDRLENETKHAKEEVAMLEASVAVSNAQNTERVRAVENEWREEVVFRDRRIKELEDKVREKEVEIESWIREVEERDRRVKDKEEDIRSLKVKIATAEGEVSRGREKYREIQKEIERGAQRWQELLSSKDEEVLALMREKARWREDLQAMERQVEAGEQKVQDVQGELLRVGGEVARVEMEKSELLGRLDERTRELGLAREECGRLRRDAEDLKMLLADKGAETQCVENEVQRIRRECERLLAEIEVKKVQMDELQWRLHREESRACKMEEDVDSMRVIVEEEKERTKQAKVREAEAQETASRVMEKFRTLAESVGMQETRIEATKKQLVVELEEKRRIEQKNKLLEVMLKARQALSAEGGGDVNGAQVYTDDLISQLIEEKAKVEAAERKILTLEAKLRALEEDPKVGHEAGRKTPRGDSEVGHMWGQDLRRTAQTHRSVSISPKGEVGRSFSARTAKVVQESHPEGKNGTEVWTGEGGQMVTLREAPVFPEVSLNMYQKVVHLS</sequence>
<dbReference type="EMBL" id="BFEA01000583">
    <property type="protein sequence ID" value="GBG86870.1"/>
    <property type="molecule type" value="Genomic_DNA"/>
</dbReference>
<protein>
    <submittedName>
        <fullName evidence="3">Uncharacterized protein</fullName>
    </submittedName>
</protein>
<evidence type="ECO:0000313" key="3">
    <source>
        <dbReference type="EMBL" id="GBG86870.1"/>
    </source>
</evidence>
<dbReference type="AlphaFoldDB" id="A0A388LX17"/>
<feature type="region of interest" description="Disordered" evidence="2">
    <location>
        <begin position="669"/>
        <end position="688"/>
    </location>
</feature>
<keyword evidence="4" id="KW-1185">Reference proteome</keyword>
<organism evidence="3 4">
    <name type="scientific">Chara braunii</name>
    <name type="common">Braun's stonewort</name>
    <dbReference type="NCBI Taxonomy" id="69332"/>
    <lineage>
        <taxon>Eukaryota</taxon>
        <taxon>Viridiplantae</taxon>
        <taxon>Streptophyta</taxon>
        <taxon>Charophyceae</taxon>
        <taxon>Charales</taxon>
        <taxon>Characeae</taxon>
        <taxon>Chara</taxon>
    </lineage>
</organism>
<feature type="coiled-coil region" evidence="1">
    <location>
        <begin position="315"/>
        <end position="430"/>
    </location>
</feature>
<proteinExistence type="predicted"/>
<keyword evidence="1" id="KW-0175">Coiled coil</keyword>
<feature type="region of interest" description="Disordered" evidence="2">
    <location>
        <begin position="146"/>
        <end position="199"/>
    </location>
</feature>
<feature type="region of interest" description="Disordered" evidence="2">
    <location>
        <begin position="1"/>
        <end position="120"/>
    </location>
</feature>
<dbReference type="Proteomes" id="UP000265515">
    <property type="component" value="Unassembled WGS sequence"/>
</dbReference>
<feature type="compositionally biased region" description="Basic and acidic residues" evidence="2">
    <location>
        <begin position="21"/>
        <end position="44"/>
    </location>
</feature>
<feature type="compositionally biased region" description="Low complexity" evidence="2">
    <location>
        <begin position="146"/>
        <end position="165"/>
    </location>
</feature>
<dbReference type="STRING" id="69332.A0A388LX17"/>
<feature type="coiled-coil region" evidence="1">
    <location>
        <begin position="487"/>
        <end position="605"/>
    </location>
</feature>